<dbReference type="PANTHER" id="PTHR39937:SF1">
    <property type="entry name" value="ATP SYNTHASE PROTEIN 8"/>
    <property type="match status" value="1"/>
</dbReference>
<keyword evidence="4 14" id="KW-0138">CF(0)</keyword>
<dbReference type="Pfam" id="PF00895">
    <property type="entry name" value="ATP-synt_8"/>
    <property type="match status" value="1"/>
</dbReference>
<geneLocation type="mitochondrion" evidence="16"/>
<reference evidence="16" key="1">
    <citation type="journal article" date="2020" name="Mitochondrial DNA Part B Resour">
        <title>A new gene order in the mitochondrial genome of the deep-sea diaphanous hatchet fish Sternoptyx diaphana Hermann, 1781 (Stomiiformes: Sternoptychidae).</title>
        <authorList>
            <person name="Arrondo N.V."/>
            <person name="Gomes-dos-Santos A."/>
            <person name="Roman Marcote E."/>
            <person name="Perez M."/>
            <person name="Froufe E."/>
            <person name="Castro L.F.C."/>
        </authorList>
    </citation>
    <scope>NUCLEOTIDE SEQUENCE</scope>
</reference>
<evidence type="ECO:0000256" key="10">
    <source>
        <dbReference type="ARBA" id="ARBA00023136"/>
    </source>
</evidence>
<evidence type="ECO:0000256" key="2">
    <source>
        <dbReference type="ARBA" id="ARBA00008892"/>
    </source>
</evidence>
<evidence type="ECO:0000256" key="3">
    <source>
        <dbReference type="ARBA" id="ARBA00022448"/>
    </source>
</evidence>
<evidence type="ECO:0000256" key="8">
    <source>
        <dbReference type="ARBA" id="ARBA00023065"/>
    </source>
</evidence>
<feature type="chain" id="PRO_5029612508" description="ATP synthase complex subunit 8" evidence="15">
    <location>
        <begin position="31"/>
        <end position="54"/>
    </location>
</feature>
<keyword evidence="9 14" id="KW-0496">Mitochondrion</keyword>
<dbReference type="CTD" id="4509"/>
<dbReference type="InterPro" id="IPR050635">
    <property type="entry name" value="ATPase_protein_8"/>
</dbReference>
<evidence type="ECO:0000256" key="15">
    <source>
        <dbReference type="SAM" id="SignalP"/>
    </source>
</evidence>
<evidence type="ECO:0000256" key="11">
    <source>
        <dbReference type="ARBA" id="ARBA00023310"/>
    </source>
</evidence>
<dbReference type="AlphaFoldDB" id="A0A7L8XFQ2"/>
<proteinExistence type="inferred from homology"/>
<gene>
    <name evidence="16" type="primary">ATP8</name>
</gene>
<evidence type="ECO:0000256" key="7">
    <source>
        <dbReference type="ARBA" id="ARBA00022989"/>
    </source>
</evidence>
<dbReference type="EMBL" id="MT588184">
    <property type="protein sequence ID" value="QOH91616.1"/>
    <property type="molecule type" value="Genomic_DNA"/>
</dbReference>
<keyword evidence="8 14" id="KW-0406">Ion transport</keyword>
<keyword evidence="3 14" id="KW-0813">Transport</keyword>
<evidence type="ECO:0000256" key="1">
    <source>
        <dbReference type="ARBA" id="ARBA00004304"/>
    </source>
</evidence>
<dbReference type="GO" id="GO:0015986">
    <property type="term" value="P:proton motive force-driven ATP synthesis"/>
    <property type="evidence" value="ECO:0007669"/>
    <property type="project" value="InterPro"/>
</dbReference>
<dbReference type="GO" id="GO:0015078">
    <property type="term" value="F:proton transmembrane transporter activity"/>
    <property type="evidence" value="ECO:0007669"/>
    <property type="project" value="InterPro"/>
</dbReference>
<dbReference type="GO" id="GO:0045259">
    <property type="term" value="C:proton-transporting ATP synthase complex"/>
    <property type="evidence" value="ECO:0007669"/>
    <property type="project" value="UniProtKB-KW"/>
</dbReference>
<dbReference type="GO" id="GO:0031966">
    <property type="term" value="C:mitochondrial membrane"/>
    <property type="evidence" value="ECO:0007669"/>
    <property type="project" value="UniProtKB-SubCell"/>
</dbReference>
<keyword evidence="5 14" id="KW-0812">Transmembrane</keyword>
<evidence type="ECO:0000256" key="5">
    <source>
        <dbReference type="ARBA" id="ARBA00022692"/>
    </source>
</evidence>
<evidence type="ECO:0000256" key="6">
    <source>
        <dbReference type="ARBA" id="ARBA00022781"/>
    </source>
</evidence>
<keyword evidence="7" id="KW-1133">Transmembrane helix</keyword>
<evidence type="ECO:0000256" key="14">
    <source>
        <dbReference type="RuleBase" id="RU003661"/>
    </source>
</evidence>
<protein>
    <recommendedName>
        <fullName evidence="14">ATP synthase complex subunit 8</fullName>
    </recommendedName>
</protein>
<dbReference type="PANTHER" id="PTHR39937">
    <property type="entry name" value="ATP SYNTHASE PROTEIN 8"/>
    <property type="match status" value="1"/>
</dbReference>
<organism evidence="16">
    <name type="scientific">Sternoptyx diaphana</name>
    <name type="common">diaphanous hatchet fish</name>
    <dbReference type="NCBI Taxonomy" id="81873"/>
    <lineage>
        <taxon>Eukaryota</taxon>
        <taxon>Metazoa</taxon>
        <taxon>Chordata</taxon>
        <taxon>Craniata</taxon>
        <taxon>Vertebrata</taxon>
        <taxon>Euteleostomi</taxon>
        <taxon>Actinopterygii</taxon>
        <taxon>Neopterygii</taxon>
        <taxon>Teleostei</taxon>
        <taxon>Stomiati</taxon>
        <taxon>Stomiiformes</taxon>
        <taxon>Sternoptychidae</taxon>
        <taxon>Sternoptychinae</taxon>
        <taxon>Sternoptyx</taxon>
    </lineage>
</organism>
<feature type="signal peptide" evidence="15">
    <location>
        <begin position="1"/>
        <end position="30"/>
    </location>
</feature>
<keyword evidence="10" id="KW-0472">Membrane</keyword>
<evidence type="ECO:0000256" key="12">
    <source>
        <dbReference type="ARBA" id="ARBA00053067"/>
    </source>
</evidence>
<comment type="subunit">
    <text evidence="13">Component of the ATP synthase complex composed at least of ATP5F1A/subunit alpha, ATP5F1B/subunit beta, ATP5MC1/subunit c (homooctomer), MT-ATP6/subunit a, MT-ATP8/subunit 8, ATP5ME/subunit e, ATP5MF/subunit f, ATP5MG/subunit g, ATP5MK/subunit k, ATP5MJ/subunit j, ATP5F1C/subunit gamma, ATP5F1D/subunit delta, ATP5F1E/subunit epsilon, ATP5PF/subunit F6, ATP5PB/subunit b, ATP5PD/subunit d, ATP5PO/subunit OSCP. ATP synthase complex consists of a soluble F(1) head domain (subunits alpha(3) and beta(3)) - the catalytic core - and a membrane F(0) domain - the membrane proton channel (subunits c, a, 8, e, f, g, k and j). These two domains are linked by a central stalk (subunits gamma, delta, and epsilon) rotating inside the F1 region and a stationary peripheral stalk (subunits F6, b, d, and OSCP).</text>
</comment>
<keyword evidence="11" id="KW-0066">ATP synthesis</keyword>
<evidence type="ECO:0000256" key="9">
    <source>
        <dbReference type="ARBA" id="ARBA00023128"/>
    </source>
</evidence>
<keyword evidence="6 14" id="KW-0375">Hydrogen ion transport</keyword>
<comment type="similarity">
    <text evidence="2 14">Belongs to the ATPase protein 8 family.</text>
</comment>
<keyword evidence="15" id="KW-0732">Signal</keyword>
<dbReference type="GeneID" id="60239595"/>
<reference evidence="16" key="2">
    <citation type="submission" date="2020-06" db="EMBL/GenBank/DDBJ databases">
        <authorList>
            <person name="Vilas-Arrondo N."/>
            <person name="Gomes-Dos-Santos A."/>
            <person name="Roman-Marcote E."/>
            <person name="Perez M."/>
            <person name="Froufe E."/>
            <person name="Castro L.F.C."/>
        </authorList>
    </citation>
    <scope>NUCLEOTIDE SEQUENCE</scope>
</reference>
<dbReference type="InterPro" id="IPR001421">
    <property type="entry name" value="ATP8_metazoa"/>
</dbReference>
<accession>A0A7L8XFQ2</accession>
<evidence type="ECO:0000256" key="13">
    <source>
        <dbReference type="ARBA" id="ARBA00064647"/>
    </source>
</evidence>
<sequence length="54" mass="6449">MPQLDPGPWFSTLLFSWAVFMAVIPPKVMAYELPYEPVLDIEKVEVKSWNWQWH</sequence>
<comment type="subcellular location">
    <subcellularLocation>
        <location evidence="1 14">Mitochondrion membrane</location>
        <topology evidence="1 14">Single-pass membrane protein</topology>
    </subcellularLocation>
</comment>
<comment type="function">
    <text evidence="12">Subunit 8, of the mitochondrial membrane ATP synthase complex (F(1)F(0) ATP synthase or Complex V) that produces ATP from ADP in the presence of a proton gradient across the membrane which is generated by electron transport complexes of the respiratory chain. ATP synthase complex consist of a soluble F(1) head domain - the catalytic core - and a membrane F(1) domain - the membrane proton channel. These two domains are linked by a central stalk rotating inside the F(1) region and a stationary peripheral stalk. During catalysis, ATP synthesis in the catalytic domain of F(1) is coupled via a rotary mechanism of the central stalk subunits to proton translocation. In vivo, can only synthesize ATP although its ATP hydrolase activity can be activated artificially in vitro. Part of the complex F(0) domain.</text>
</comment>
<dbReference type="RefSeq" id="YP_009947203.1">
    <property type="nucleotide sequence ID" value="NC_051534.1"/>
</dbReference>
<name>A0A7L8XFQ2_9TELE</name>
<evidence type="ECO:0000256" key="4">
    <source>
        <dbReference type="ARBA" id="ARBA00022547"/>
    </source>
</evidence>
<evidence type="ECO:0000313" key="16">
    <source>
        <dbReference type="EMBL" id="QOH91616.1"/>
    </source>
</evidence>